<feature type="compositionally biased region" description="Polar residues" evidence="2">
    <location>
        <begin position="1708"/>
        <end position="1726"/>
    </location>
</feature>
<keyword evidence="1" id="KW-0862">Zinc</keyword>
<feature type="region of interest" description="Disordered" evidence="2">
    <location>
        <begin position="678"/>
        <end position="725"/>
    </location>
</feature>
<feature type="region of interest" description="Disordered" evidence="2">
    <location>
        <begin position="595"/>
        <end position="641"/>
    </location>
</feature>
<organism evidence="4 5">
    <name type="scientific">Diaphorina citri</name>
    <name type="common">Asian citrus psyllid</name>
    <dbReference type="NCBI Taxonomy" id="121845"/>
    <lineage>
        <taxon>Eukaryota</taxon>
        <taxon>Metazoa</taxon>
        <taxon>Ecdysozoa</taxon>
        <taxon>Arthropoda</taxon>
        <taxon>Hexapoda</taxon>
        <taxon>Insecta</taxon>
        <taxon>Pterygota</taxon>
        <taxon>Neoptera</taxon>
        <taxon>Paraneoptera</taxon>
        <taxon>Hemiptera</taxon>
        <taxon>Sternorrhyncha</taxon>
        <taxon>Psylloidea</taxon>
        <taxon>Psyllidae</taxon>
        <taxon>Diaphorininae</taxon>
        <taxon>Diaphorina</taxon>
    </lineage>
</organism>
<feature type="compositionally biased region" description="Polar residues" evidence="2">
    <location>
        <begin position="1245"/>
        <end position="1254"/>
    </location>
</feature>
<evidence type="ECO:0000256" key="2">
    <source>
        <dbReference type="SAM" id="MobiDB-lite"/>
    </source>
</evidence>
<dbReference type="RefSeq" id="XP_026677595.1">
    <property type="nucleotide sequence ID" value="XM_026821794.1"/>
</dbReference>
<keyword evidence="4" id="KW-1185">Reference proteome</keyword>
<feature type="region of interest" description="Disordered" evidence="2">
    <location>
        <begin position="1471"/>
        <end position="1516"/>
    </location>
</feature>
<dbReference type="SUPFAM" id="SSF117839">
    <property type="entry name" value="WWE domain"/>
    <property type="match status" value="1"/>
</dbReference>
<dbReference type="KEGG" id="dci:103506821"/>
<dbReference type="PANTHER" id="PTHR13417">
    <property type="entry name" value="E3 UBIQUITIN-PROTEIN LIGASE RNF146"/>
    <property type="match status" value="1"/>
</dbReference>
<comment type="subcellular location">
    <subcellularLocation>
        <location evidence="1">Cytoplasm</location>
        <location evidence="1">Cytosol</location>
    </subcellularLocation>
</comment>
<keyword evidence="1" id="KW-0863">Zinc-finger</keyword>
<dbReference type="InterPro" id="IPR004170">
    <property type="entry name" value="WWE_dom"/>
</dbReference>
<dbReference type="GO" id="GO:0016055">
    <property type="term" value="P:Wnt signaling pathway"/>
    <property type="evidence" value="ECO:0007669"/>
    <property type="project" value="InterPro"/>
</dbReference>
<dbReference type="Pfam" id="PF02825">
    <property type="entry name" value="WWE"/>
    <property type="match status" value="1"/>
</dbReference>
<evidence type="ECO:0000259" key="3">
    <source>
        <dbReference type="PROSITE" id="PS50918"/>
    </source>
</evidence>
<feature type="compositionally biased region" description="Basic and acidic residues" evidence="2">
    <location>
        <begin position="1128"/>
        <end position="1155"/>
    </location>
</feature>
<feature type="compositionally biased region" description="Basic and acidic residues" evidence="2">
    <location>
        <begin position="1744"/>
        <end position="1769"/>
    </location>
</feature>
<feature type="compositionally biased region" description="Basic residues" evidence="2">
    <location>
        <begin position="1255"/>
        <end position="1265"/>
    </location>
</feature>
<feature type="region of interest" description="Disordered" evidence="2">
    <location>
        <begin position="1544"/>
        <end position="1790"/>
    </location>
</feature>
<feature type="region of interest" description="Disordered" evidence="2">
    <location>
        <begin position="325"/>
        <end position="371"/>
    </location>
</feature>
<gene>
    <name evidence="5 6" type="primary">LOC103506821</name>
</gene>
<dbReference type="GO" id="GO:0051865">
    <property type="term" value="P:protein autoubiquitination"/>
    <property type="evidence" value="ECO:0007669"/>
    <property type="project" value="UniProtKB-UniRule"/>
</dbReference>
<feature type="compositionally biased region" description="Basic and acidic residues" evidence="2">
    <location>
        <begin position="1105"/>
        <end position="1114"/>
    </location>
</feature>
<dbReference type="GO" id="GO:0005634">
    <property type="term" value="C:nucleus"/>
    <property type="evidence" value="ECO:0007669"/>
    <property type="project" value="TreeGrafter"/>
</dbReference>
<feature type="compositionally biased region" description="Polar residues" evidence="2">
    <location>
        <begin position="601"/>
        <end position="610"/>
    </location>
</feature>
<keyword evidence="1" id="KW-0479">Metal-binding</keyword>
<feature type="region of interest" description="Disordered" evidence="2">
    <location>
        <begin position="1005"/>
        <end position="1068"/>
    </location>
</feature>
<feature type="compositionally biased region" description="Basic and acidic residues" evidence="2">
    <location>
        <begin position="716"/>
        <end position="725"/>
    </location>
</feature>
<feature type="compositionally biased region" description="Basic and acidic residues" evidence="2">
    <location>
        <begin position="1779"/>
        <end position="1790"/>
    </location>
</feature>
<feature type="region of interest" description="Disordered" evidence="2">
    <location>
        <begin position="1227"/>
        <end position="1307"/>
    </location>
</feature>
<feature type="compositionally biased region" description="Basic and acidic residues" evidence="2">
    <location>
        <begin position="615"/>
        <end position="639"/>
    </location>
</feature>
<protein>
    <recommendedName>
        <fullName evidence="1">E3 ubiquitin-protein ligase</fullName>
        <ecNumber evidence="1">2.3.2.27</ecNumber>
    </recommendedName>
</protein>
<dbReference type="SMART" id="SM00678">
    <property type="entry name" value="WWE"/>
    <property type="match status" value="1"/>
</dbReference>
<feature type="region of interest" description="Disordered" evidence="2">
    <location>
        <begin position="463"/>
        <end position="490"/>
    </location>
</feature>
<feature type="compositionally biased region" description="Polar residues" evidence="2">
    <location>
        <begin position="678"/>
        <end position="692"/>
    </location>
</feature>
<dbReference type="GO" id="GO:0006511">
    <property type="term" value="P:ubiquitin-dependent protein catabolic process"/>
    <property type="evidence" value="ECO:0007669"/>
    <property type="project" value="UniProtKB-UniRule"/>
</dbReference>
<dbReference type="STRING" id="121845.A0A1S4E8L3"/>
<comment type="function">
    <text evidence="1">E3 ubiquitin-protein ligase that specifically binds poly-ADP-ribosylated proteins and mediates their ubiquitination and subsequent degradation.</text>
</comment>
<evidence type="ECO:0000313" key="5">
    <source>
        <dbReference type="RefSeq" id="XP_017298526.1"/>
    </source>
</evidence>
<evidence type="ECO:0000256" key="1">
    <source>
        <dbReference type="RuleBase" id="RU367115"/>
    </source>
</evidence>
<feature type="compositionally biased region" description="Polar residues" evidence="2">
    <location>
        <begin position="1036"/>
        <end position="1047"/>
    </location>
</feature>
<comment type="domain">
    <text evidence="1">The WWE domain mediates non-covalent poly(ADP-ribose)-binding.</text>
</comment>
<feature type="domain" description="WWE" evidence="3">
    <location>
        <begin position="17"/>
        <end position="93"/>
    </location>
</feature>
<comment type="catalytic activity">
    <reaction evidence="1">
        <text>S-ubiquitinyl-[E2 ubiquitin-conjugating enzyme]-L-cysteine + [acceptor protein]-L-lysine = [E2 ubiquitin-conjugating enzyme]-L-cysteine + N(6)-ubiquitinyl-[acceptor protein]-L-lysine.</text>
        <dbReference type="EC" id="2.3.2.27"/>
    </reaction>
</comment>
<feature type="region of interest" description="Disordered" evidence="2">
    <location>
        <begin position="848"/>
        <end position="869"/>
    </location>
</feature>
<dbReference type="RefSeq" id="XP_017298526.1">
    <property type="nucleotide sequence ID" value="XM_017443037.2"/>
</dbReference>
<dbReference type="GO" id="GO:0005829">
    <property type="term" value="C:cytosol"/>
    <property type="evidence" value="ECO:0007669"/>
    <property type="project" value="UniProtKB-SubCell"/>
</dbReference>
<dbReference type="PaxDb" id="121845-A0A1S4E8L3"/>
<keyword evidence="1" id="KW-0808">Transferase</keyword>
<feature type="compositionally biased region" description="Basic and acidic residues" evidence="2">
    <location>
        <begin position="1613"/>
        <end position="1624"/>
    </location>
</feature>
<comment type="PTM">
    <text evidence="1">Ubiquitinated; autoubiquitinated.</text>
</comment>
<feature type="region of interest" description="Disordered" evidence="2">
    <location>
        <begin position="1191"/>
        <end position="1210"/>
    </location>
</feature>
<feature type="region of interest" description="Disordered" evidence="2">
    <location>
        <begin position="1085"/>
        <end position="1183"/>
    </location>
</feature>
<dbReference type="PROSITE" id="PS50918">
    <property type="entry name" value="WWE"/>
    <property type="match status" value="1"/>
</dbReference>
<dbReference type="GO" id="GO:0061630">
    <property type="term" value="F:ubiquitin protein ligase activity"/>
    <property type="evidence" value="ECO:0007669"/>
    <property type="project" value="UniProtKB-UniRule"/>
</dbReference>
<accession>A0A1S4E8L3</accession>
<dbReference type="UniPathway" id="UPA00143"/>
<reference evidence="5 6" key="1">
    <citation type="submission" date="2025-04" db="UniProtKB">
        <authorList>
            <consortium name="RefSeq"/>
        </authorList>
    </citation>
    <scope>IDENTIFICATION</scope>
</reference>
<comment type="pathway">
    <text evidence="1">Protein modification; protein ubiquitination.</text>
</comment>
<feature type="compositionally biased region" description="Low complexity" evidence="2">
    <location>
        <begin position="1569"/>
        <end position="1581"/>
    </location>
</feature>
<proteinExistence type="predicted"/>
<dbReference type="InterPro" id="IPR018123">
    <property type="entry name" value="WWE-dom_subgr"/>
</dbReference>
<keyword evidence="1" id="KW-0963">Cytoplasm</keyword>
<dbReference type="EC" id="2.3.2.27" evidence="1"/>
<feature type="compositionally biased region" description="Polar residues" evidence="2">
    <location>
        <begin position="1277"/>
        <end position="1307"/>
    </location>
</feature>
<keyword evidence="1" id="KW-0833">Ubl conjugation pathway</keyword>
<name>A0A1S4E8L3_DIACI</name>
<evidence type="ECO:0000313" key="6">
    <source>
        <dbReference type="RefSeq" id="XP_026677595.1"/>
    </source>
</evidence>
<evidence type="ECO:0000313" key="4">
    <source>
        <dbReference type="Proteomes" id="UP000079169"/>
    </source>
</evidence>
<dbReference type="PANTHER" id="PTHR13417:SF2">
    <property type="entry name" value="E3 UBIQUITIN-PROTEIN LIGASE RNF146"/>
    <property type="match status" value="1"/>
</dbReference>
<dbReference type="Proteomes" id="UP000079169">
    <property type="component" value="Unplaced"/>
</dbReference>
<dbReference type="GO" id="GO:0008270">
    <property type="term" value="F:zinc ion binding"/>
    <property type="evidence" value="ECO:0007669"/>
    <property type="project" value="UniProtKB-UniRule"/>
</dbReference>
<sequence length="1823" mass="203329">MCRTPIPHDYLERPELVQVPEPSSLDNGYQWFYEGRNGWWQYDDRTSADLELNYQNGERLFELLIAGNIYMIDLDDMVQYRKVDPVKKRRIKRDMSLNSARIKGIAGLRLGASEAVPEVSEVPALPEQNRLMMDHNYSLIPVVPLRRARIQSSILGNRTDGVWYADDPVAASIDDSSRHDHFYTRREALEQLSDPNRFHHLVRQGSVLNEIFHLLRFAFRDVRHLLSNLRNRFLPWRISVRTARRLELASFLRSLLVTLDIQVMYPLFLEFSRLIQERLRISHQTRQDEFLVHLNNDALEKARLCARHSVSPDYVNLAQTALYRHGDSTPGPSGVTPRPQAPSVQSSGRRRSTTSSSGEMPRSQAATDAQTSSTLEDLIAQMYETGTPDGAQRAEALFLYLAEVRIMLNTTLLRIDEERENETPMEREEENYFLSFDTWSHMVRMVQMVLGFCGVPEFAEDSASEDLSLPPGSDSVLPEAASDSDSVLHERARDSVLPQGRDVSNTILSQTPRNILESRDELPDLARDFNVINVTSVQPDVDQAGSSPIPDSRFRDLSDSGYSANNCHCPTCSYGSLPQGGFVCNFNYQQSCLNPPDIEGQQESSDQDGSPYQDRGSEFYPERGFHPNRSSEFHPRRSSDFYPDTFPTFHPGRNAQYPASEYSNDAGYPGTNWSTTWSASDLDSDRTSTAVMPSSVDWDETDSARSDGENVSGSDVETRSHPRTDVPRSDFEIAWAAVSETPRDVTRNELELLRNNVSRNGVLRSDMLRNEVHRNDGARSDEVLRSDMTTNEVLRNDGPRSDVRAGHVTCGICAMEICSNAGNNSSNNGRRCWLYECYERTYRGARRGRRNGNTDTCDNEHVDNSNSDHNAESTLRACCLANENVGFTDTTSYNSTCNDFNCHCNPTCDRVCEASAQPAQRSYNGPCDTIAQNSVHEGPALPIQGTVINRSRLNSRNQGDVVSRRLPNTSQSIGAACTDASHVGNHESMPYQIGEASPCSNLTPDESIPLSDDSVAISPKTNSGRQMEALLDNSDAYRSNNSGNGRDNLQPGEREGTSRANQMATPVAEVSYEPNANGTRVEFRGHRGESSANGGFSEKFGLVDGNRDMDDGRGRGIPFDHQYSSVQERTRMDCGEHSNKTERRDGQTRSNDRRGIVGQVPQKSTPGYGHTPRSAGDEYTNHSERLTNDDQTATTATNHSDNAPIRSHNVYDESHAPLYVSEDDSEMLLTSESTGEADVPRGRLRTSSRTNRQGHCQHPRNRGNSRNHENPRIPGSQHMTNSNLSQRGRSDSISVSNDGVSRQSARFGNTVFQEDGNTADAYFHNDGSGAFISHCTYHELHSSYTHACPMSDTPYADTPYDLVTYAPLGNTVPDAPEAERDGFLLVDTDPYTDAAYQMPDGYQRYSEPNEYVYRNVPYDSIASSHPCAENRGNFSEAESRARTAYDNFGFEDILSHSNLSFNAKVFVPKHAATSGGTGERSDDSNVMHSNEASDGRANGEPSLSSDRDKEAADVGDNGNVYAREFADSGVDSLDRNSFDNLCDLSDETNQRGQSATTARQHQKLRQEQQKQQQRHQQQQQRDVGKSKKLSPTANRDKTKTPEANENAQYAGEIHGEDNGGKDAEKDEEGANGGFDETGEFDEDDAKYNAKNRSQKNSNRDGAKNGMIDSANQSGTESRTNKYCAPNGTNEAMDENGAKNIDARPVESLTINDHNYAATTKHQPLTRQDSEHSYACKKLKSSRTKSVDKGENRTKNGDKSKKSVDKKNMGEKCAVNTEHAYSKHSEGASSPFDHEYAKAWNENLLVDQMNYLTLQESEEEDDDL</sequence>
<dbReference type="Gene3D" id="3.30.720.50">
    <property type="match status" value="1"/>
</dbReference>
<dbReference type="InterPro" id="IPR033509">
    <property type="entry name" value="RNF146"/>
</dbReference>
<dbReference type="InterPro" id="IPR037197">
    <property type="entry name" value="WWE_dom_sf"/>
</dbReference>
<dbReference type="GO" id="GO:0072572">
    <property type="term" value="F:poly-ADP-D-ribose binding"/>
    <property type="evidence" value="ECO:0007669"/>
    <property type="project" value="UniProtKB-UniRule"/>
</dbReference>
<dbReference type="GeneID" id="103506821"/>